<sequence length="218" mass="23585">MKNGLVLFLGVFATLALSWAGLLLAAHKQIGSLPQYKDPIEQTLFPAPLTGIADQGRAVYQDLGCVSCHTQQVRYDGFGSDLKRGWGERGSFAREYIREKTVLIGSSRLGPDLRNVGNRPYASAEYFHGLLYAPESVAPGGNKPAHAFLYETRALDGNQASYKALKLSSKFAPGEGLEVVPTYRAEALVAYLMSLKDTYSYPAESGLNAPAPAKEGSH</sequence>
<dbReference type="OrthoDB" id="9811395at2"/>
<keyword evidence="1 4" id="KW-0349">Heme</keyword>
<dbReference type="RefSeq" id="WP_069962213.1">
    <property type="nucleotide sequence ID" value="NZ_CP016094.1"/>
</dbReference>
<dbReference type="GO" id="GO:0046872">
    <property type="term" value="F:metal ion binding"/>
    <property type="evidence" value="ECO:0007669"/>
    <property type="project" value="UniProtKB-KW"/>
</dbReference>
<keyword evidence="7" id="KW-1185">Reference proteome</keyword>
<reference evidence="6 7" key="1">
    <citation type="submission" date="2016-06" db="EMBL/GenBank/DDBJ databases">
        <title>Three novel species with peptidoglycan cell walls form the new genus Lacunisphaera gen. nov. in the family Opitutaceae of the verrucomicrobial subdivision 4.</title>
        <authorList>
            <person name="Rast P."/>
            <person name="Gloeckner I."/>
            <person name="Jogler M."/>
            <person name="Boedeker C."/>
            <person name="Jeske O."/>
            <person name="Wiegand S."/>
            <person name="Reinhardt R."/>
            <person name="Schumann P."/>
            <person name="Rohde M."/>
            <person name="Spring S."/>
            <person name="Gloeckner F.O."/>
            <person name="Jogler C."/>
        </authorList>
    </citation>
    <scope>NUCLEOTIDE SEQUENCE [LARGE SCALE GENOMIC DNA]</scope>
    <source>
        <strain evidence="6 7">IG16b</strain>
    </source>
</reference>
<dbReference type="SUPFAM" id="SSF46626">
    <property type="entry name" value="Cytochrome c"/>
    <property type="match status" value="1"/>
</dbReference>
<dbReference type="InterPro" id="IPR003468">
    <property type="entry name" value="Cyt_c_oxidase_monohaem-su/FixO"/>
</dbReference>
<dbReference type="KEGG" id="obg:Verru16b_02088"/>
<dbReference type="InterPro" id="IPR009056">
    <property type="entry name" value="Cyt_c-like_dom"/>
</dbReference>
<dbReference type="STRING" id="1838286.Verru16b_02088"/>
<evidence type="ECO:0000313" key="7">
    <source>
        <dbReference type="Proteomes" id="UP000095228"/>
    </source>
</evidence>
<dbReference type="Pfam" id="PF02433">
    <property type="entry name" value="FixO"/>
    <property type="match status" value="1"/>
</dbReference>
<proteinExistence type="predicted"/>
<organism evidence="6 7">
    <name type="scientific">Lacunisphaera limnophila</name>
    <dbReference type="NCBI Taxonomy" id="1838286"/>
    <lineage>
        <taxon>Bacteria</taxon>
        <taxon>Pseudomonadati</taxon>
        <taxon>Verrucomicrobiota</taxon>
        <taxon>Opitutia</taxon>
        <taxon>Opitutales</taxon>
        <taxon>Opitutaceae</taxon>
        <taxon>Lacunisphaera</taxon>
    </lineage>
</organism>
<keyword evidence="2 4" id="KW-0479">Metal-binding</keyword>
<evidence type="ECO:0000256" key="4">
    <source>
        <dbReference type="PROSITE-ProRule" id="PRU00433"/>
    </source>
</evidence>
<evidence type="ECO:0000313" key="6">
    <source>
        <dbReference type="EMBL" id="AOS45019.1"/>
    </source>
</evidence>
<protein>
    <submittedName>
        <fullName evidence="6">Cytochrome C oxidase, mono-heme subunit/FixO</fullName>
    </submittedName>
</protein>
<dbReference type="InterPro" id="IPR036909">
    <property type="entry name" value="Cyt_c-like_dom_sf"/>
</dbReference>
<dbReference type="Proteomes" id="UP000095228">
    <property type="component" value="Chromosome"/>
</dbReference>
<evidence type="ECO:0000256" key="3">
    <source>
        <dbReference type="ARBA" id="ARBA00023004"/>
    </source>
</evidence>
<accession>A0A1D8AVV2</accession>
<dbReference type="AlphaFoldDB" id="A0A1D8AVV2"/>
<dbReference type="GO" id="GO:0020037">
    <property type="term" value="F:heme binding"/>
    <property type="evidence" value="ECO:0007669"/>
    <property type="project" value="InterPro"/>
</dbReference>
<dbReference type="Gene3D" id="1.10.760.10">
    <property type="entry name" value="Cytochrome c-like domain"/>
    <property type="match status" value="1"/>
</dbReference>
<evidence type="ECO:0000256" key="1">
    <source>
        <dbReference type="ARBA" id="ARBA00022617"/>
    </source>
</evidence>
<gene>
    <name evidence="6" type="ORF">Verru16b_02088</name>
</gene>
<name>A0A1D8AVV2_9BACT</name>
<keyword evidence="3 4" id="KW-0408">Iron</keyword>
<dbReference type="EMBL" id="CP016094">
    <property type="protein sequence ID" value="AOS45019.1"/>
    <property type="molecule type" value="Genomic_DNA"/>
</dbReference>
<dbReference type="GO" id="GO:0009055">
    <property type="term" value="F:electron transfer activity"/>
    <property type="evidence" value="ECO:0007669"/>
    <property type="project" value="InterPro"/>
</dbReference>
<evidence type="ECO:0000256" key="2">
    <source>
        <dbReference type="ARBA" id="ARBA00022723"/>
    </source>
</evidence>
<feature type="domain" description="Cytochrome c" evidence="5">
    <location>
        <begin position="51"/>
        <end position="166"/>
    </location>
</feature>
<evidence type="ECO:0000259" key="5">
    <source>
        <dbReference type="PROSITE" id="PS51007"/>
    </source>
</evidence>
<dbReference type="PROSITE" id="PS51007">
    <property type="entry name" value="CYTC"/>
    <property type="match status" value="1"/>
</dbReference>